<dbReference type="AlphaFoldDB" id="J3LI81"/>
<name>J3LI81_ORYBR</name>
<accession>J3LI81</accession>
<evidence type="ECO:0000313" key="1">
    <source>
        <dbReference type="EnsemblPlants" id="OB02G43480.1"/>
    </source>
</evidence>
<organism evidence="1">
    <name type="scientific">Oryza brachyantha</name>
    <name type="common">malo sina</name>
    <dbReference type="NCBI Taxonomy" id="4533"/>
    <lineage>
        <taxon>Eukaryota</taxon>
        <taxon>Viridiplantae</taxon>
        <taxon>Streptophyta</taxon>
        <taxon>Embryophyta</taxon>
        <taxon>Tracheophyta</taxon>
        <taxon>Spermatophyta</taxon>
        <taxon>Magnoliopsida</taxon>
        <taxon>Liliopsida</taxon>
        <taxon>Poales</taxon>
        <taxon>Poaceae</taxon>
        <taxon>BOP clade</taxon>
        <taxon>Oryzoideae</taxon>
        <taxon>Oryzeae</taxon>
        <taxon>Oryzinae</taxon>
        <taxon>Oryza</taxon>
    </lineage>
</organism>
<sequence>VPEFLEQLEAAVERHEGVADVLLGVLDLLPVDERGGGVGAVLAEHVHQLLPHLERRPAGARRRDVDPHRRRHLQQRAAHGPAAAPPLAAVLGALGLPGQPHEADAVPLQRRHHLVRHRRALRHLRLLQLQAPICIEHHLRR</sequence>
<dbReference type="EnsemblPlants" id="OB02G43480.1">
    <property type="protein sequence ID" value="OB02G43480.1"/>
    <property type="gene ID" value="OB02G43480"/>
</dbReference>
<evidence type="ECO:0000313" key="2">
    <source>
        <dbReference type="Proteomes" id="UP000006038"/>
    </source>
</evidence>
<dbReference type="OMA" id="QAPICIE"/>
<reference evidence="1" key="1">
    <citation type="submission" date="2013-04" db="UniProtKB">
        <authorList>
            <consortium name="EnsemblPlants"/>
        </authorList>
    </citation>
    <scope>IDENTIFICATION</scope>
</reference>
<proteinExistence type="predicted"/>
<dbReference type="HOGENOM" id="CLU_1830315_0_0_1"/>
<protein>
    <submittedName>
        <fullName evidence="1">Uncharacterized protein</fullName>
    </submittedName>
</protein>
<keyword evidence="2" id="KW-1185">Reference proteome</keyword>
<dbReference type="Proteomes" id="UP000006038">
    <property type="component" value="Unassembled WGS sequence"/>
</dbReference>
<dbReference type="Gramene" id="OB02G43480.1">
    <property type="protein sequence ID" value="OB02G43480.1"/>
    <property type="gene ID" value="OB02G43480"/>
</dbReference>